<keyword evidence="1" id="KW-0812">Transmembrane</keyword>
<feature type="transmembrane region" description="Helical" evidence="1">
    <location>
        <begin position="40"/>
        <end position="57"/>
    </location>
</feature>
<sequence>MINSSDFLLSDGTLRFKNDEYPLSKVKGVRVKTNTLKDHVLRVIVVGFIVSSIVWVICPDGFGQLTAPLSLLLGAIAGGVSAKKYELQIEFQHSDETGLQWISVAKSSKQAGFKVFENQAKEIGVKII</sequence>
<dbReference type="AlphaFoldDB" id="A0A0C3DDE1"/>
<evidence type="ECO:0000313" key="2">
    <source>
        <dbReference type="EMBL" id="KIN09379.1"/>
    </source>
</evidence>
<name>A0A0C3DDE1_9VIBR</name>
<evidence type="ECO:0000313" key="3">
    <source>
        <dbReference type="Proteomes" id="UP000031977"/>
    </source>
</evidence>
<keyword evidence="1" id="KW-0472">Membrane</keyword>
<comment type="caution">
    <text evidence="2">The sequence shown here is derived from an EMBL/GenBank/DDBJ whole genome shotgun (WGS) entry which is preliminary data.</text>
</comment>
<feature type="transmembrane region" description="Helical" evidence="1">
    <location>
        <begin position="63"/>
        <end position="82"/>
    </location>
</feature>
<gene>
    <name evidence="2" type="ORF">SU60_20260</name>
</gene>
<keyword evidence="3" id="KW-1185">Reference proteome</keyword>
<keyword evidence="1" id="KW-1133">Transmembrane helix</keyword>
<accession>A0A0C3DDE1</accession>
<organism evidence="2 3">
    <name type="scientific">Vibrio mytili</name>
    <dbReference type="NCBI Taxonomy" id="50718"/>
    <lineage>
        <taxon>Bacteria</taxon>
        <taxon>Pseudomonadati</taxon>
        <taxon>Pseudomonadota</taxon>
        <taxon>Gammaproteobacteria</taxon>
        <taxon>Vibrionales</taxon>
        <taxon>Vibrionaceae</taxon>
        <taxon>Vibrio</taxon>
    </lineage>
</organism>
<dbReference type="OrthoDB" id="5901837at2"/>
<dbReference type="Proteomes" id="UP000031977">
    <property type="component" value="Unassembled WGS sequence"/>
</dbReference>
<dbReference type="EMBL" id="JXOK01000082">
    <property type="protein sequence ID" value="KIN09379.1"/>
    <property type="molecule type" value="Genomic_DNA"/>
</dbReference>
<reference evidence="2 3" key="1">
    <citation type="submission" date="2015-01" db="EMBL/GenBank/DDBJ databases">
        <title>Draft genome of Vibrio mytili type strain CAIM 528.</title>
        <authorList>
            <person name="Gonzalez-Castillo A."/>
            <person name="Gomez-Gil B."/>
            <person name="Enciso-Ibarra J."/>
        </authorList>
    </citation>
    <scope>NUCLEOTIDE SEQUENCE [LARGE SCALE GENOMIC DNA]</scope>
    <source>
        <strain evidence="2 3">CAIM 528</strain>
    </source>
</reference>
<protein>
    <submittedName>
        <fullName evidence="2">Uncharacterized protein</fullName>
    </submittedName>
</protein>
<proteinExistence type="predicted"/>
<dbReference type="RefSeq" id="WP_041157111.1">
    <property type="nucleotide sequence ID" value="NZ_CBCRVP010000049.1"/>
</dbReference>
<evidence type="ECO:0000256" key="1">
    <source>
        <dbReference type="SAM" id="Phobius"/>
    </source>
</evidence>